<evidence type="ECO:0000256" key="2">
    <source>
        <dbReference type="ARBA" id="ARBA00004430"/>
    </source>
</evidence>
<proteinExistence type="predicted"/>
<dbReference type="SUPFAM" id="SSF82185">
    <property type="entry name" value="Histone H3 K4-specific methyltransferase SET7/9 N-terminal domain"/>
    <property type="match status" value="2"/>
</dbReference>
<sequence>MTTKEAVVQIYRYLKAVCTDRVSSNTVPTTAVRKYVGEVDDDNLFHGHGALVSAMGFIYEGTFVHGCMEGHGRISWANGVSYEGSFHNNAPHGIGVLTKANGDRYAGEVYKGVYHGYGESTTATGVYNGQWRYGKRHGKGRQTYANGGSYYEGEWAENMRHGSGKLLYPNGDLYDGMWVNGKRHGHGSMGWKSGTAYYVEVYEGEWYEGVPQGFGRSTYVHYIDPSRATPDTEGPATFAHPSCAVINVYEGEFANGKRNGFGTFYYADGSTYEGTWRDGNKFGRGKCITNAGSSYYGTFDCNEMDLPPGDMSSDPLPSVTLTDLVNVSDGSTEHAASSIRLLVLRFNNPLKDIFTDYCGKQRGIKFVTTHTEWWRHRLPGHLCIPQFLRLLNDARIINGYITIGVAVDCVVTTLEEEEKKDHSEPVDQRSGRLRKLRSEVLRLDGCINYRQFVESLVRLSAKTCIGPNFAELSRQFTTIVERLLDKKHIAEEPLCPVTREYEAILTKDIVHRLEHLYFQLAEDAVPDLRGTAAVLTAHNFILFFHDKLDSCNIGLVEAVNVVLPFDRFKIPGTVPSGMCQPRNAMGHSLYEKSSGPGGEFLATLVASERRLTFVEFVEAVLVTMRLAGALKPDEMCGKLLELVGTEESSHDGV</sequence>
<comment type="caution">
    <text evidence="9">The sequence shown here is derived from an EMBL/GenBank/DDBJ whole genome shotgun (WGS) entry which is preliminary data.</text>
</comment>
<gene>
    <name evidence="9" type="ORF">TEOVI_000239200</name>
</gene>
<dbReference type="SMART" id="SM00698">
    <property type="entry name" value="MORN"/>
    <property type="match status" value="10"/>
</dbReference>
<dbReference type="RefSeq" id="XP_067081576.1">
    <property type="nucleotide sequence ID" value="XM_067225475.1"/>
</dbReference>
<dbReference type="VEuPathDB" id="TriTrypDB:TEOVI_000239200"/>
<evidence type="ECO:0000256" key="1">
    <source>
        <dbReference type="ARBA" id="ARBA00004230"/>
    </source>
</evidence>
<accession>A0A1G4IEV8</accession>
<keyword evidence="10" id="KW-1185">Reference proteome</keyword>
<keyword evidence="7" id="KW-0206">Cytoskeleton</keyword>
<dbReference type="GeneID" id="92376332"/>
<comment type="subcellular location">
    <subcellularLocation>
        <location evidence="1">Cell projection</location>
        <location evidence="1">Cilium</location>
        <location evidence="1">Flagellum</location>
    </subcellularLocation>
    <subcellularLocation>
        <location evidence="2">Cytoplasm</location>
        <location evidence="2">Cytoskeleton</location>
        <location evidence="2">Cilium axoneme</location>
    </subcellularLocation>
</comment>
<protein>
    <submittedName>
        <fullName evidence="9">MORN repeat, putative</fullName>
    </submittedName>
</protein>
<dbReference type="FunFam" id="2.20.110.10:FF:000002">
    <property type="entry name" value="Phosphatidylinositol 4-phosphate 5-kinase 8"/>
    <property type="match status" value="1"/>
</dbReference>
<evidence type="ECO:0000313" key="9">
    <source>
        <dbReference type="EMBL" id="SCU70817.1"/>
    </source>
</evidence>
<evidence type="ECO:0000256" key="4">
    <source>
        <dbReference type="ARBA" id="ARBA00022737"/>
    </source>
</evidence>
<evidence type="ECO:0000256" key="7">
    <source>
        <dbReference type="ARBA" id="ARBA00023212"/>
    </source>
</evidence>
<dbReference type="Gene3D" id="2.20.110.10">
    <property type="entry name" value="Histone H3 K4-specific methyltransferase SET7/9 N-terminal domain"/>
    <property type="match status" value="4"/>
</dbReference>
<keyword evidence="6" id="KW-0969">Cilium</keyword>
<dbReference type="Pfam" id="PF02493">
    <property type="entry name" value="MORN"/>
    <property type="match status" value="9"/>
</dbReference>
<dbReference type="PANTHER" id="PTHR46613:SF1">
    <property type="entry name" value="RADIAL SPOKE HEAD 10 HOMOLOG B-RELATED"/>
    <property type="match status" value="1"/>
</dbReference>
<name>A0A1G4IEV8_TRYEQ</name>
<evidence type="ECO:0000256" key="6">
    <source>
        <dbReference type="ARBA" id="ARBA00023069"/>
    </source>
</evidence>
<dbReference type="GO" id="GO:0031514">
    <property type="term" value="C:motile cilium"/>
    <property type="evidence" value="ECO:0007669"/>
    <property type="project" value="UniProtKB-SubCell"/>
</dbReference>
<evidence type="ECO:0000256" key="8">
    <source>
        <dbReference type="ARBA" id="ARBA00023273"/>
    </source>
</evidence>
<evidence type="ECO:0000256" key="5">
    <source>
        <dbReference type="ARBA" id="ARBA00022846"/>
    </source>
</evidence>
<dbReference type="PANTHER" id="PTHR46613">
    <property type="entry name" value="RADIAL SPOKE HEAD 10 HOMOLOG B-RELATED"/>
    <property type="match status" value="1"/>
</dbReference>
<keyword evidence="8" id="KW-0966">Cell projection</keyword>
<keyword evidence="5" id="KW-0282">Flagellum</keyword>
<evidence type="ECO:0000256" key="3">
    <source>
        <dbReference type="ARBA" id="ARBA00022490"/>
    </source>
</evidence>
<keyword evidence="3" id="KW-0963">Cytoplasm</keyword>
<dbReference type="AlphaFoldDB" id="A0A1G4IEV8"/>
<evidence type="ECO:0000313" key="10">
    <source>
        <dbReference type="Proteomes" id="UP000195570"/>
    </source>
</evidence>
<dbReference type="EMBL" id="CZPT02001525">
    <property type="protein sequence ID" value="SCU70817.1"/>
    <property type="molecule type" value="Genomic_DNA"/>
</dbReference>
<dbReference type="InterPro" id="IPR003409">
    <property type="entry name" value="MORN"/>
</dbReference>
<dbReference type="Proteomes" id="UP000195570">
    <property type="component" value="Unassembled WGS sequence"/>
</dbReference>
<reference evidence="9" key="1">
    <citation type="submission" date="2016-09" db="EMBL/GenBank/DDBJ databases">
        <authorList>
            <person name="Hebert L."/>
            <person name="Moumen B."/>
        </authorList>
    </citation>
    <scope>NUCLEOTIDE SEQUENCE [LARGE SCALE GENOMIC DNA]</scope>
    <source>
        <strain evidence="9">OVI</strain>
    </source>
</reference>
<keyword evidence="4" id="KW-0677">Repeat</keyword>
<organism evidence="9 10">
    <name type="scientific">Trypanosoma equiperdum</name>
    <dbReference type="NCBI Taxonomy" id="5694"/>
    <lineage>
        <taxon>Eukaryota</taxon>
        <taxon>Discoba</taxon>
        <taxon>Euglenozoa</taxon>
        <taxon>Kinetoplastea</taxon>
        <taxon>Metakinetoplastina</taxon>
        <taxon>Trypanosomatida</taxon>
        <taxon>Trypanosomatidae</taxon>
        <taxon>Trypanosoma</taxon>
    </lineage>
</organism>
<dbReference type="GO" id="GO:0005930">
    <property type="term" value="C:axoneme"/>
    <property type="evidence" value="ECO:0007669"/>
    <property type="project" value="UniProtKB-SubCell"/>
</dbReference>